<reference evidence="1" key="2">
    <citation type="submission" date="2023-05" db="EMBL/GenBank/DDBJ databases">
        <authorList>
            <person name="Fouks B."/>
        </authorList>
    </citation>
    <scope>NUCLEOTIDE SEQUENCE</scope>
    <source>
        <strain evidence="1">Stay&amp;Tobe</strain>
        <tissue evidence="1">Testes</tissue>
    </source>
</reference>
<dbReference type="AlphaFoldDB" id="A0AAD8AEU6"/>
<evidence type="ECO:0000313" key="2">
    <source>
        <dbReference type="Proteomes" id="UP001233999"/>
    </source>
</evidence>
<gene>
    <name evidence="1" type="ORF">L9F63_011945</name>
</gene>
<comment type="caution">
    <text evidence="1">The sequence shown here is derived from an EMBL/GenBank/DDBJ whole genome shotgun (WGS) entry which is preliminary data.</text>
</comment>
<proteinExistence type="predicted"/>
<dbReference type="Proteomes" id="UP001233999">
    <property type="component" value="Unassembled WGS sequence"/>
</dbReference>
<sequence length="78" mass="8626">NLALLVKDLSPDRSIVKVSNPLDSSLIIIVKHRHLLIIVLLKSRIFLILLSASCNGIFNVLLHLFSPPPDHIITIIGL</sequence>
<dbReference type="EMBL" id="JASPKZ010001948">
    <property type="protein sequence ID" value="KAJ9597002.1"/>
    <property type="molecule type" value="Genomic_DNA"/>
</dbReference>
<feature type="non-terminal residue" evidence="1">
    <location>
        <position position="1"/>
    </location>
</feature>
<name>A0AAD8AEU6_DIPPU</name>
<protein>
    <submittedName>
        <fullName evidence="1">Uncharacterized protein</fullName>
    </submittedName>
</protein>
<keyword evidence="2" id="KW-1185">Reference proteome</keyword>
<accession>A0AAD8AEU6</accession>
<reference evidence="1" key="1">
    <citation type="journal article" date="2023" name="IScience">
        <title>Live-bearing cockroach genome reveals convergent evolutionary mechanisms linked to viviparity in insects and beyond.</title>
        <authorList>
            <person name="Fouks B."/>
            <person name="Harrison M.C."/>
            <person name="Mikhailova A.A."/>
            <person name="Marchal E."/>
            <person name="English S."/>
            <person name="Carruthers M."/>
            <person name="Jennings E.C."/>
            <person name="Chiamaka E.L."/>
            <person name="Frigard R.A."/>
            <person name="Pippel M."/>
            <person name="Attardo G.M."/>
            <person name="Benoit J.B."/>
            <person name="Bornberg-Bauer E."/>
            <person name="Tobe S.S."/>
        </authorList>
    </citation>
    <scope>NUCLEOTIDE SEQUENCE</scope>
    <source>
        <strain evidence="1">Stay&amp;Tobe</strain>
    </source>
</reference>
<organism evidence="1 2">
    <name type="scientific">Diploptera punctata</name>
    <name type="common">Pacific beetle cockroach</name>
    <dbReference type="NCBI Taxonomy" id="6984"/>
    <lineage>
        <taxon>Eukaryota</taxon>
        <taxon>Metazoa</taxon>
        <taxon>Ecdysozoa</taxon>
        <taxon>Arthropoda</taxon>
        <taxon>Hexapoda</taxon>
        <taxon>Insecta</taxon>
        <taxon>Pterygota</taxon>
        <taxon>Neoptera</taxon>
        <taxon>Polyneoptera</taxon>
        <taxon>Dictyoptera</taxon>
        <taxon>Blattodea</taxon>
        <taxon>Blaberoidea</taxon>
        <taxon>Blaberidae</taxon>
        <taxon>Diplopterinae</taxon>
        <taxon>Diploptera</taxon>
    </lineage>
</organism>
<evidence type="ECO:0000313" key="1">
    <source>
        <dbReference type="EMBL" id="KAJ9597002.1"/>
    </source>
</evidence>
<feature type="non-terminal residue" evidence="1">
    <location>
        <position position="78"/>
    </location>
</feature>